<dbReference type="GO" id="GO:0005737">
    <property type="term" value="C:cytoplasm"/>
    <property type="evidence" value="ECO:0007669"/>
    <property type="project" value="TreeGrafter"/>
</dbReference>
<dbReference type="Proteomes" id="UP001295684">
    <property type="component" value="Unassembled WGS sequence"/>
</dbReference>
<accession>A0AAD1UFY8</accession>
<dbReference type="Gene3D" id="3.10.310.20">
    <property type="entry name" value="DHHA2 domain"/>
    <property type="match status" value="1"/>
</dbReference>
<name>A0AAD1UFY8_EUPCR</name>
<organism evidence="1 2">
    <name type="scientific">Euplotes crassus</name>
    <dbReference type="NCBI Taxonomy" id="5936"/>
    <lineage>
        <taxon>Eukaryota</taxon>
        <taxon>Sar</taxon>
        <taxon>Alveolata</taxon>
        <taxon>Ciliophora</taxon>
        <taxon>Intramacronucleata</taxon>
        <taxon>Spirotrichea</taxon>
        <taxon>Hypotrichia</taxon>
        <taxon>Euplotida</taxon>
        <taxon>Euplotidae</taxon>
        <taxon>Moneuplotes</taxon>
    </lineage>
</organism>
<dbReference type="AlphaFoldDB" id="A0AAD1UFY8"/>
<evidence type="ECO:0000313" key="2">
    <source>
        <dbReference type="Proteomes" id="UP001295684"/>
    </source>
</evidence>
<dbReference type="InterPro" id="IPR038222">
    <property type="entry name" value="DHHA2_dom_sf"/>
</dbReference>
<dbReference type="PANTHER" id="PTHR12112">
    <property type="entry name" value="BNIP - RELATED"/>
    <property type="match status" value="1"/>
</dbReference>
<protein>
    <recommendedName>
        <fullName evidence="3">Exopolyphosphatase</fullName>
    </recommendedName>
</protein>
<dbReference type="EMBL" id="CAMPGE010009755">
    <property type="protein sequence ID" value="CAI2368618.1"/>
    <property type="molecule type" value="Genomic_DNA"/>
</dbReference>
<dbReference type="SUPFAM" id="SSF64182">
    <property type="entry name" value="DHH phosphoesterases"/>
    <property type="match status" value="1"/>
</dbReference>
<proteinExistence type="predicted"/>
<dbReference type="GO" id="GO:0004309">
    <property type="term" value="F:exopolyphosphatase activity"/>
    <property type="evidence" value="ECO:0007669"/>
    <property type="project" value="TreeGrafter"/>
</dbReference>
<comment type="caution">
    <text evidence="1">The sequence shown here is derived from an EMBL/GenBank/DDBJ whole genome shotgun (WGS) entry which is preliminary data.</text>
</comment>
<sequence>MEGLIQYINFCYQSFVDNQFPHDVYVVMGNYSGDLDSTIGAVLLSYFLTLKYHAANNYTEEVKEAARVYVPCLGYEKDHLRFKLDVIEHLKQTNFPTDSEDQFKLISIFDMDLSRLLEDDRLHLILYDHNQLQMQDFPCDSSEDFERFERRVVGIYDHHVDQHAYDDQLEFNKIEPTGSATRYFDRWIYSLIVKDILEWEKHNEKIIQPDLVKFILAPIILDCKFSIKKKKMKQNPVIYDSKILLKLLKIGEDEDIKQKYFKNLKSIRKDPELLCALGLQGLLVRDYKSFEFVDEDNDKFTYGMSTQKISLGSILDHLFNIGRDSCETDLMQLPDELIEESLAIMERKNLSLFILKTPEDSFTTFSCFSTSSELLSKIYHWFMEQAPTSEFPHYKEIHHTLFTFPGGCSRKQLQPILQNILKDTLLKDLNL</sequence>
<keyword evidence="2" id="KW-1185">Reference proteome</keyword>
<reference evidence="1" key="1">
    <citation type="submission" date="2023-07" db="EMBL/GenBank/DDBJ databases">
        <authorList>
            <consortium name="AG Swart"/>
            <person name="Singh M."/>
            <person name="Singh A."/>
            <person name="Seah K."/>
            <person name="Emmerich C."/>
        </authorList>
    </citation>
    <scope>NUCLEOTIDE SEQUENCE</scope>
    <source>
        <strain evidence="1">DP1</strain>
    </source>
</reference>
<evidence type="ECO:0008006" key="3">
    <source>
        <dbReference type="Google" id="ProtNLM"/>
    </source>
</evidence>
<dbReference type="Gene3D" id="3.90.1640.10">
    <property type="entry name" value="inorganic pyrophosphatase (n-terminal core)"/>
    <property type="match status" value="1"/>
</dbReference>
<gene>
    <name evidence="1" type="ORF">ECRASSUSDP1_LOCUS9914</name>
</gene>
<dbReference type="PANTHER" id="PTHR12112:SF39">
    <property type="entry name" value="EG:152A3.5 PROTEIN (FBGN0003116_PN PROTEIN)"/>
    <property type="match status" value="1"/>
</dbReference>
<evidence type="ECO:0000313" key="1">
    <source>
        <dbReference type="EMBL" id="CAI2368618.1"/>
    </source>
</evidence>
<dbReference type="InterPro" id="IPR038763">
    <property type="entry name" value="DHH_sf"/>
</dbReference>